<dbReference type="PANTHER" id="PTHR43654">
    <property type="entry name" value="GLUTAMATE 5-KINASE"/>
    <property type="match status" value="1"/>
</dbReference>
<keyword evidence="2 8" id="KW-0028">Amino-acid biosynthesis</keyword>
<organism evidence="10 11">
    <name type="scientific">Galactobacter caseinivorans</name>
    <dbReference type="NCBI Taxonomy" id="2676123"/>
    <lineage>
        <taxon>Bacteria</taxon>
        <taxon>Bacillati</taxon>
        <taxon>Actinomycetota</taxon>
        <taxon>Actinomycetes</taxon>
        <taxon>Micrococcales</taxon>
        <taxon>Micrococcaceae</taxon>
        <taxon>Galactobacter</taxon>
    </lineage>
</organism>
<evidence type="ECO:0000313" key="10">
    <source>
        <dbReference type="EMBL" id="RKW69778.1"/>
    </source>
</evidence>
<keyword evidence="4 8" id="KW-0808">Transferase</keyword>
<comment type="function">
    <text evidence="8">Catalyzes the transfer of a phosphate group to glutamate to form L-glutamate 5-phosphate.</text>
</comment>
<evidence type="ECO:0000259" key="9">
    <source>
        <dbReference type="SMART" id="SM00359"/>
    </source>
</evidence>
<comment type="caution">
    <text evidence="10">The sequence shown here is derived from an EMBL/GenBank/DDBJ whole genome shotgun (WGS) entry which is preliminary data.</text>
</comment>
<feature type="binding site" evidence="8">
    <location>
        <position position="66"/>
    </location>
    <ligand>
        <name>substrate</name>
    </ligand>
</feature>
<feature type="binding site" evidence="8">
    <location>
        <position position="153"/>
    </location>
    <ligand>
        <name>substrate</name>
    </ligand>
</feature>
<feature type="binding site" evidence="8">
    <location>
        <position position="165"/>
    </location>
    <ligand>
        <name>substrate</name>
    </ligand>
</feature>
<evidence type="ECO:0000256" key="8">
    <source>
        <dbReference type="HAMAP-Rule" id="MF_00456"/>
    </source>
</evidence>
<dbReference type="InterPro" id="IPR011529">
    <property type="entry name" value="Glu_5kinase"/>
</dbReference>
<dbReference type="InterPro" id="IPR002478">
    <property type="entry name" value="PUA"/>
</dbReference>
<dbReference type="UniPathway" id="UPA00098">
    <property type="reaction ID" value="UER00359"/>
</dbReference>
<dbReference type="InterPro" id="IPR005715">
    <property type="entry name" value="Glu_5kinase/COase_Synthase"/>
</dbReference>
<dbReference type="PROSITE" id="PS50890">
    <property type="entry name" value="PUA"/>
    <property type="match status" value="1"/>
</dbReference>
<evidence type="ECO:0000256" key="1">
    <source>
        <dbReference type="ARBA" id="ARBA00022490"/>
    </source>
</evidence>
<dbReference type="InterPro" id="IPR036974">
    <property type="entry name" value="PUA_sf"/>
</dbReference>
<gene>
    <name evidence="8" type="primary">proB</name>
    <name evidence="10" type="ORF">DWQ67_11845</name>
</gene>
<dbReference type="PIRSF" id="PIRSF000729">
    <property type="entry name" value="GK"/>
    <property type="match status" value="1"/>
</dbReference>
<dbReference type="GO" id="GO:0004349">
    <property type="term" value="F:glutamate 5-kinase activity"/>
    <property type="evidence" value="ECO:0007669"/>
    <property type="project" value="UniProtKB-UniRule"/>
</dbReference>
<dbReference type="GO" id="GO:0005829">
    <property type="term" value="C:cytosol"/>
    <property type="evidence" value="ECO:0007669"/>
    <property type="project" value="TreeGrafter"/>
</dbReference>
<dbReference type="InterPro" id="IPR001048">
    <property type="entry name" value="Asp/Glu/Uridylate_kinase"/>
</dbReference>
<dbReference type="GO" id="GO:0005524">
    <property type="term" value="F:ATP binding"/>
    <property type="evidence" value="ECO:0007669"/>
    <property type="project" value="UniProtKB-KW"/>
</dbReference>
<comment type="catalytic activity">
    <reaction evidence="8">
        <text>L-glutamate + ATP = L-glutamyl 5-phosphate + ADP</text>
        <dbReference type="Rhea" id="RHEA:14877"/>
        <dbReference type="ChEBI" id="CHEBI:29985"/>
        <dbReference type="ChEBI" id="CHEBI:30616"/>
        <dbReference type="ChEBI" id="CHEBI:58274"/>
        <dbReference type="ChEBI" id="CHEBI:456216"/>
        <dbReference type="EC" id="2.7.2.11"/>
    </reaction>
</comment>
<dbReference type="GO" id="GO:0055129">
    <property type="term" value="P:L-proline biosynthetic process"/>
    <property type="evidence" value="ECO:0007669"/>
    <property type="project" value="UniProtKB-UniRule"/>
</dbReference>
<dbReference type="RefSeq" id="WP_121485823.1">
    <property type="nucleotide sequence ID" value="NZ_QQXL01000007.1"/>
</dbReference>
<dbReference type="Proteomes" id="UP000273119">
    <property type="component" value="Unassembled WGS sequence"/>
</dbReference>
<dbReference type="EMBL" id="QQXL01000007">
    <property type="protein sequence ID" value="RKW69778.1"/>
    <property type="molecule type" value="Genomic_DNA"/>
</dbReference>
<dbReference type="Pfam" id="PF00696">
    <property type="entry name" value="AA_kinase"/>
    <property type="match status" value="1"/>
</dbReference>
<feature type="domain" description="PUA" evidence="9">
    <location>
        <begin position="289"/>
        <end position="369"/>
    </location>
</feature>
<dbReference type="SUPFAM" id="SSF53633">
    <property type="entry name" value="Carbamate kinase-like"/>
    <property type="match status" value="1"/>
</dbReference>
<evidence type="ECO:0000256" key="5">
    <source>
        <dbReference type="ARBA" id="ARBA00022741"/>
    </source>
</evidence>
<keyword evidence="1 8" id="KW-0963">Cytoplasm</keyword>
<protein>
    <recommendedName>
        <fullName evidence="8">Glutamate 5-kinase</fullName>
        <ecNumber evidence="8">2.7.2.11</ecNumber>
    </recommendedName>
    <alternativeName>
        <fullName evidence="8">Gamma-glutamyl kinase</fullName>
        <shortName evidence="8">GK</shortName>
    </alternativeName>
</protein>
<dbReference type="InterPro" id="IPR001057">
    <property type="entry name" value="Glu/AcGlu_kinase"/>
</dbReference>
<feature type="binding site" evidence="8">
    <location>
        <position position="26"/>
    </location>
    <ligand>
        <name>ATP</name>
        <dbReference type="ChEBI" id="CHEBI:30616"/>
    </ligand>
</feature>
<keyword evidence="11" id="KW-1185">Reference proteome</keyword>
<proteinExistence type="inferred from homology"/>
<evidence type="ECO:0000256" key="6">
    <source>
        <dbReference type="ARBA" id="ARBA00022777"/>
    </source>
</evidence>
<dbReference type="Gene3D" id="3.40.1160.10">
    <property type="entry name" value="Acetylglutamate kinase-like"/>
    <property type="match status" value="1"/>
</dbReference>
<dbReference type="HAMAP" id="MF_00456">
    <property type="entry name" value="ProB"/>
    <property type="match status" value="1"/>
</dbReference>
<keyword evidence="7 8" id="KW-0067">ATP-binding</keyword>
<dbReference type="PANTHER" id="PTHR43654:SF1">
    <property type="entry name" value="ISOPENTENYL PHOSPHATE KINASE"/>
    <property type="match status" value="1"/>
</dbReference>
<evidence type="ECO:0000313" key="11">
    <source>
        <dbReference type="Proteomes" id="UP000273119"/>
    </source>
</evidence>
<dbReference type="AlphaFoldDB" id="A0A496PH15"/>
<dbReference type="InterPro" id="IPR019797">
    <property type="entry name" value="Glutamate_5-kinase_CS"/>
</dbReference>
<dbReference type="PROSITE" id="PS00902">
    <property type="entry name" value="GLUTAMATE_5_KINASE"/>
    <property type="match status" value="1"/>
</dbReference>
<evidence type="ECO:0000256" key="2">
    <source>
        <dbReference type="ARBA" id="ARBA00022605"/>
    </source>
</evidence>
<dbReference type="NCBIfam" id="TIGR01027">
    <property type="entry name" value="proB"/>
    <property type="match status" value="1"/>
</dbReference>
<evidence type="ECO:0000256" key="3">
    <source>
        <dbReference type="ARBA" id="ARBA00022650"/>
    </source>
</evidence>
<accession>A0A496PH15</accession>
<dbReference type="Gene3D" id="2.30.130.10">
    <property type="entry name" value="PUA domain"/>
    <property type="match status" value="1"/>
</dbReference>
<name>A0A496PH15_9MICC</name>
<dbReference type="FunFam" id="3.40.1160.10:FF:000006">
    <property type="entry name" value="Glutamate 5-kinase"/>
    <property type="match status" value="1"/>
</dbReference>
<evidence type="ECO:0000256" key="4">
    <source>
        <dbReference type="ARBA" id="ARBA00022679"/>
    </source>
</evidence>
<dbReference type="InterPro" id="IPR041739">
    <property type="entry name" value="G5K_ProB"/>
</dbReference>
<keyword evidence="3 8" id="KW-0641">Proline biosynthesis</keyword>
<keyword evidence="6 8" id="KW-0418">Kinase</keyword>
<sequence>MSRGGGQPSPVTDRSGLASARRIVVKIGSSSLSTVDGGLNVDAVEALERVLDRVITRGTQVVLVSSGAIAAGLRPLGLDRRPRDLATQQAAAGVGQGLLVAHYSRAFARHGRTVAQVLLTADDLVRRQHYANAFRSLSRLLDLGVVPIVNENDAVATHEIRFGDNDRLAALVANLVKADALVLLSDIDAVYDRPPSAGGTPLRLVRGAADLEGVLLGSAGRAGVGTGGMATKVEAATIAAQSGIPSLVTSAALAGPALDAQEVGTWFSARRGRRPLRLLWLEHLATTRGRLVLDDGAVTAVATGRRSLLAAGIVAVEGAFEHGDPVEIAGLDGRVLARGLVNYASDELPEMLGRSTAHLVAALGPHYERVVVHADDLALVGAGTH</sequence>
<feature type="binding site" evidence="8">
    <location>
        <begin position="226"/>
        <end position="232"/>
    </location>
    <ligand>
        <name>ATP</name>
        <dbReference type="ChEBI" id="CHEBI:30616"/>
    </ligand>
</feature>
<dbReference type="GO" id="GO:0003723">
    <property type="term" value="F:RNA binding"/>
    <property type="evidence" value="ECO:0007669"/>
    <property type="project" value="InterPro"/>
</dbReference>
<comment type="pathway">
    <text evidence="8">Amino-acid biosynthesis; L-proline biosynthesis; L-glutamate 5-semialdehyde from L-glutamate: step 1/2.</text>
</comment>
<evidence type="ECO:0000256" key="7">
    <source>
        <dbReference type="ARBA" id="ARBA00022840"/>
    </source>
</evidence>
<dbReference type="EC" id="2.7.2.11" evidence="8"/>
<reference evidence="10 11" key="1">
    <citation type="submission" date="2018-07" db="EMBL/GenBank/DDBJ databases">
        <title>Arthrobacter sp. nov., isolated from raw cow's milk with high bacterial count.</title>
        <authorList>
            <person name="Hahne J."/>
            <person name="Isele D."/>
            <person name="Lipski A."/>
        </authorList>
    </citation>
    <scope>NUCLEOTIDE SEQUENCE [LARGE SCALE GENOMIC DNA]</scope>
    <source>
        <strain evidence="10 11">JZ R-183</strain>
    </source>
</reference>
<dbReference type="InterPro" id="IPR015947">
    <property type="entry name" value="PUA-like_sf"/>
</dbReference>
<dbReference type="CDD" id="cd21157">
    <property type="entry name" value="PUA_G5K"/>
    <property type="match status" value="1"/>
</dbReference>
<dbReference type="CDD" id="cd04242">
    <property type="entry name" value="AAK_G5K_ProB"/>
    <property type="match status" value="1"/>
</dbReference>
<keyword evidence="5 8" id="KW-0547">Nucleotide-binding</keyword>
<comment type="subcellular location">
    <subcellularLocation>
        <location evidence="8">Cytoplasm</location>
    </subcellularLocation>
</comment>
<dbReference type="PRINTS" id="PR00474">
    <property type="entry name" value="GLU5KINASE"/>
</dbReference>
<comment type="similarity">
    <text evidence="8">Belongs to the glutamate 5-kinase family.</text>
</comment>
<dbReference type="InterPro" id="IPR036393">
    <property type="entry name" value="AceGlu_kinase-like_sf"/>
</dbReference>
<dbReference type="SUPFAM" id="SSF88697">
    <property type="entry name" value="PUA domain-like"/>
    <property type="match status" value="1"/>
</dbReference>
<feature type="binding site" evidence="8">
    <location>
        <begin position="185"/>
        <end position="186"/>
    </location>
    <ligand>
        <name>ATP</name>
        <dbReference type="ChEBI" id="CHEBI:30616"/>
    </ligand>
</feature>
<dbReference type="SMART" id="SM00359">
    <property type="entry name" value="PUA"/>
    <property type="match status" value="1"/>
</dbReference>
<dbReference type="Pfam" id="PF01472">
    <property type="entry name" value="PUA"/>
    <property type="match status" value="1"/>
</dbReference>